<reference evidence="5" key="1">
    <citation type="journal article" date="2019" name="Int. J. Syst. Evol. Microbiol.">
        <title>The Global Catalogue of Microorganisms (GCM) 10K type strain sequencing project: providing services to taxonomists for standard genome sequencing and annotation.</title>
        <authorList>
            <consortium name="The Broad Institute Genomics Platform"/>
            <consortium name="The Broad Institute Genome Sequencing Center for Infectious Disease"/>
            <person name="Wu L."/>
            <person name="Ma J."/>
        </authorList>
    </citation>
    <scope>NUCLEOTIDE SEQUENCE [LARGE SCALE GENOMIC DNA]</scope>
    <source>
        <strain evidence="5">CGMCC 1.12471</strain>
    </source>
</reference>
<dbReference type="InterPro" id="IPR036291">
    <property type="entry name" value="NAD(P)-bd_dom_sf"/>
</dbReference>
<proteinExistence type="inferred from homology"/>
<gene>
    <name evidence="4" type="ORF">ACFSBI_07290</name>
</gene>
<organism evidence="4 5">
    <name type="scientific">Amnibacterium endophyticum</name>
    <dbReference type="NCBI Taxonomy" id="2109337"/>
    <lineage>
        <taxon>Bacteria</taxon>
        <taxon>Bacillati</taxon>
        <taxon>Actinomycetota</taxon>
        <taxon>Actinomycetes</taxon>
        <taxon>Micrococcales</taxon>
        <taxon>Microbacteriaceae</taxon>
        <taxon>Amnibacterium</taxon>
    </lineage>
</organism>
<comment type="caution">
    <text evidence="4">The sequence shown here is derived from an EMBL/GenBank/DDBJ whole genome shotgun (WGS) entry which is preliminary data.</text>
</comment>
<evidence type="ECO:0000256" key="1">
    <source>
        <dbReference type="ARBA" id="ARBA00006484"/>
    </source>
</evidence>
<protein>
    <submittedName>
        <fullName evidence="4">SDR family NAD(P)-dependent oxidoreductase</fullName>
    </submittedName>
</protein>
<accession>A0ABW4LDE7</accession>
<dbReference type="RefSeq" id="WP_377933512.1">
    <property type="nucleotide sequence ID" value="NZ_JBHUEA010000009.1"/>
</dbReference>
<name>A0ABW4LDE7_9MICO</name>
<dbReference type="PANTHER" id="PTHR43976:SF16">
    <property type="entry name" value="SHORT-CHAIN DEHYDROGENASE_REDUCTASE FAMILY PROTEIN"/>
    <property type="match status" value="1"/>
</dbReference>
<dbReference type="PROSITE" id="PS00061">
    <property type="entry name" value="ADH_SHORT"/>
    <property type="match status" value="1"/>
</dbReference>
<dbReference type="InterPro" id="IPR051911">
    <property type="entry name" value="SDR_oxidoreductase"/>
</dbReference>
<dbReference type="Gene3D" id="3.40.50.720">
    <property type="entry name" value="NAD(P)-binding Rossmann-like Domain"/>
    <property type="match status" value="1"/>
</dbReference>
<keyword evidence="5" id="KW-1185">Reference proteome</keyword>
<dbReference type="PRINTS" id="PR00081">
    <property type="entry name" value="GDHRDH"/>
</dbReference>
<evidence type="ECO:0000256" key="2">
    <source>
        <dbReference type="ARBA" id="ARBA00023002"/>
    </source>
</evidence>
<dbReference type="Proteomes" id="UP001597347">
    <property type="component" value="Unassembled WGS sequence"/>
</dbReference>
<dbReference type="PANTHER" id="PTHR43976">
    <property type="entry name" value="SHORT CHAIN DEHYDROGENASE"/>
    <property type="match status" value="1"/>
</dbReference>
<dbReference type="InterPro" id="IPR002347">
    <property type="entry name" value="SDR_fam"/>
</dbReference>
<sequence length="261" mass="28076">MAAQRVVLVTGTSSGIGAATRAELAARGWRAFGSSRHADGSDPDVLRLDVTDEASVREAVAGLIARTGRLDALVSNAGVDLTGAIEETSTAEAEALFATNVFGMHRVVREALPHLRAGGGRIVVVGSMGGLVPAPYEGFYAATKHAVEAYTETLRFEVRPHGVTASVVEPGFVRTDLRAARTEARLRLPEYARARRRTARVWDLGVRFGMRPERVARVVADLLEDAHPPVRRRVGLHASALVTLRRVVPPGLFDAGMRLLF</sequence>
<dbReference type="EMBL" id="JBHUEA010000009">
    <property type="protein sequence ID" value="MFD1721351.1"/>
    <property type="molecule type" value="Genomic_DNA"/>
</dbReference>
<keyword evidence="2" id="KW-0560">Oxidoreductase</keyword>
<dbReference type="SUPFAM" id="SSF51735">
    <property type="entry name" value="NAD(P)-binding Rossmann-fold domains"/>
    <property type="match status" value="1"/>
</dbReference>
<dbReference type="CDD" id="cd05374">
    <property type="entry name" value="17beta-HSD-like_SDR_c"/>
    <property type="match status" value="1"/>
</dbReference>
<evidence type="ECO:0000313" key="5">
    <source>
        <dbReference type="Proteomes" id="UP001597347"/>
    </source>
</evidence>
<comment type="similarity">
    <text evidence="1 3">Belongs to the short-chain dehydrogenases/reductases (SDR) family.</text>
</comment>
<dbReference type="InterPro" id="IPR020904">
    <property type="entry name" value="Sc_DH/Rdtase_CS"/>
</dbReference>
<evidence type="ECO:0000256" key="3">
    <source>
        <dbReference type="RuleBase" id="RU000363"/>
    </source>
</evidence>
<dbReference type="Pfam" id="PF00106">
    <property type="entry name" value="adh_short"/>
    <property type="match status" value="1"/>
</dbReference>
<evidence type="ECO:0000313" key="4">
    <source>
        <dbReference type="EMBL" id="MFD1721351.1"/>
    </source>
</evidence>
<dbReference type="PRINTS" id="PR00080">
    <property type="entry name" value="SDRFAMILY"/>
</dbReference>